<evidence type="ECO:0000256" key="1">
    <source>
        <dbReference type="SAM" id="SignalP"/>
    </source>
</evidence>
<protein>
    <recommendedName>
        <fullName evidence="4">Secreted protein</fullName>
    </recommendedName>
</protein>
<gene>
    <name evidence="2" type="ORF">BCR41DRAFT_363064</name>
</gene>
<dbReference type="Proteomes" id="UP000193648">
    <property type="component" value="Unassembled WGS sequence"/>
</dbReference>
<keyword evidence="3" id="KW-1185">Reference proteome</keyword>
<keyword evidence="1" id="KW-0732">Signal</keyword>
<dbReference type="EMBL" id="MCFF01000059">
    <property type="protein sequence ID" value="ORZ04226.1"/>
    <property type="molecule type" value="Genomic_DNA"/>
</dbReference>
<reference evidence="2 3" key="1">
    <citation type="submission" date="2016-07" db="EMBL/GenBank/DDBJ databases">
        <title>Pervasive Adenine N6-methylation of Active Genes in Fungi.</title>
        <authorList>
            <consortium name="DOE Joint Genome Institute"/>
            <person name="Mondo S.J."/>
            <person name="Dannebaum R.O."/>
            <person name="Kuo R.C."/>
            <person name="Labutti K."/>
            <person name="Haridas S."/>
            <person name="Kuo A."/>
            <person name="Salamov A."/>
            <person name="Ahrendt S.R."/>
            <person name="Lipzen A."/>
            <person name="Sullivan W."/>
            <person name="Andreopoulos W.B."/>
            <person name="Clum A."/>
            <person name="Lindquist E."/>
            <person name="Daum C."/>
            <person name="Ramamoorthy G.K."/>
            <person name="Gryganskyi A."/>
            <person name="Culley D."/>
            <person name="Magnuson J.K."/>
            <person name="James T.Y."/>
            <person name="O'Malley M.A."/>
            <person name="Stajich J.E."/>
            <person name="Spatafora J.W."/>
            <person name="Visel A."/>
            <person name="Grigoriev I.V."/>
        </authorList>
    </citation>
    <scope>NUCLEOTIDE SEQUENCE [LARGE SCALE GENOMIC DNA]</scope>
    <source>
        <strain evidence="2 3">NRRL 3116</strain>
    </source>
</reference>
<feature type="chain" id="PRO_5012960271" description="Secreted protein" evidence="1">
    <location>
        <begin position="23"/>
        <end position="87"/>
    </location>
</feature>
<proteinExistence type="predicted"/>
<name>A0A1Y2G8J1_9FUNG</name>
<evidence type="ECO:0008006" key="4">
    <source>
        <dbReference type="Google" id="ProtNLM"/>
    </source>
</evidence>
<accession>A0A1Y2G8J1</accession>
<dbReference type="GeneID" id="33567674"/>
<feature type="signal peptide" evidence="1">
    <location>
        <begin position="1"/>
        <end position="22"/>
    </location>
</feature>
<dbReference type="AlphaFoldDB" id="A0A1Y2G8J1"/>
<comment type="caution">
    <text evidence="2">The sequence shown here is derived from an EMBL/GenBank/DDBJ whole genome shotgun (WGS) entry which is preliminary data.</text>
</comment>
<evidence type="ECO:0000313" key="2">
    <source>
        <dbReference type="EMBL" id="ORZ04226.1"/>
    </source>
</evidence>
<dbReference type="RefSeq" id="XP_021876440.1">
    <property type="nucleotide sequence ID" value="XM_022025831.1"/>
</dbReference>
<sequence>MGFVRVSFRLVSLACLFMNVNSCVSITCIFVYECLVSLPCAIKKKWALGAGMEIILICIYGVHLPKCLSAPYTHIRVLRIHRKPDTL</sequence>
<organism evidence="2 3">
    <name type="scientific">Lobosporangium transversale</name>
    <dbReference type="NCBI Taxonomy" id="64571"/>
    <lineage>
        <taxon>Eukaryota</taxon>
        <taxon>Fungi</taxon>
        <taxon>Fungi incertae sedis</taxon>
        <taxon>Mucoromycota</taxon>
        <taxon>Mortierellomycotina</taxon>
        <taxon>Mortierellomycetes</taxon>
        <taxon>Mortierellales</taxon>
        <taxon>Mortierellaceae</taxon>
        <taxon>Lobosporangium</taxon>
    </lineage>
</organism>
<evidence type="ECO:0000313" key="3">
    <source>
        <dbReference type="Proteomes" id="UP000193648"/>
    </source>
</evidence>
<dbReference type="InParanoid" id="A0A1Y2G8J1"/>